<evidence type="ECO:0000259" key="4">
    <source>
        <dbReference type="Pfam" id="PF01326"/>
    </source>
</evidence>
<dbReference type="STRING" id="670482.SAMN04488542_13846"/>
<organism evidence="5 6">
    <name type="scientific">Fontibacillus panacisegetis</name>
    <dbReference type="NCBI Taxonomy" id="670482"/>
    <lineage>
        <taxon>Bacteria</taxon>
        <taxon>Bacillati</taxon>
        <taxon>Bacillota</taxon>
        <taxon>Bacilli</taxon>
        <taxon>Bacillales</taxon>
        <taxon>Paenibacillaceae</taxon>
        <taxon>Fontibacillus</taxon>
    </lineage>
</organism>
<evidence type="ECO:0000256" key="1">
    <source>
        <dbReference type="ARBA" id="ARBA00022741"/>
    </source>
</evidence>
<evidence type="ECO:0000313" key="6">
    <source>
        <dbReference type="Proteomes" id="UP000198972"/>
    </source>
</evidence>
<dbReference type="Gene3D" id="3.30.1490.20">
    <property type="entry name" value="ATP-grasp fold, A domain"/>
    <property type="match status" value="1"/>
</dbReference>
<keyword evidence="1" id="KW-0547">Nucleotide-binding</keyword>
<dbReference type="InterPro" id="IPR002192">
    <property type="entry name" value="PPDK_AMP/ATP-bd"/>
</dbReference>
<dbReference type="InterPro" id="IPR013815">
    <property type="entry name" value="ATP_grasp_subdomain_1"/>
</dbReference>
<dbReference type="SUPFAM" id="SSF56059">
    <property type="entry name" value="Glutathione synthetase ATP-binding domain-like"/>
    <property type="match status" value="1"/>
</dbReference>
<dbReference type="GO" id="GO:0016301">
    <property type="term" value="F:kinase activity"/>
    <property type="evidence" value="ECO:0007669"/>
    <property type="project" value="InterPro"/>
</dbReference>
<dbReference type="Gene3D" id="3.30.470.20">
    <property type="entry name" value="ATP-grasp fold, B domain"/>
    <property type="match status" value="1"/>
</dbReference>
<evidence type="ECO:0000313" key="5">
    <source>
        <dbReference type="EMBL" id="SDG37231.1"/>
    </source>
</evidence>
<dbReference type="RefSeq" id="WP_091235745.1">
    <property type="nucleotide sequence ID" value="NZ_FNBG01000038.1"/>
</dbReference>
<dbReference type="InterPro" id="IPR008279">
    <property type="entry name" value="PEP-util_enz_mobile_dom"/>
</dbReference>
<dbReference type="NCBIfam" id="NF004877">
    <property type="entry name" value="PRK06241.1-2"/>
    <property type="match status" value="1"/>
</dbReference>
<dbReference type="Pfam" id="PF00391">
    <property type="entry name" value="PEP-utilizers"/>
    <property type="match status" value="1"/>
</dbReference>
<dbReference type="Proteomes" id="UP000198972">
    <property type="component" value="Unassembled WGS sequence"/>
</dbReference>
<dbReference type="SUPFAM" id="SSF52009">
    <property type="entry name" value="Phosphohistidine domain"/>
    <property type="match status" value="1"/>
</dbReference>
<evidence type="ECO:0000259" key="3">
    <source>
        <dbReference type="Pfam" id="PF00391"/>
    </source>
</evidence>
<keyword evidence="5" id="KW-0670">Pyruvate</keyword>
<accession>A0A1G7TPT7</accession>
<keyword evidence="6" id="KW-1185">Reference proteome</keyword>
<dbReference type="FunFam" id="3.30.1490.20:FF:000010">
    <property type="entry name" value="Phosphoenolpyruvate synthase"/>
    <property type="match status" value="1"/>
</dbReference>
<reference evidence="5 6" key="1">
    <citation type="submission" date="2016-10" db="EMBL/GenBank/DDBJ databases">
        <authorList>
            <person name="de Groot N.N."/>
        </authorList>
    </citation>
    <scope>NUCLEOTIDE SEQUENCE [LARGE SCALE GENOMIC DNA]</scope>
    <source>
        <strain evidence="5 6">DSM 28129</strain>
    </source>
</reference>
<dbReference type="PANTHER" id="PTHR43615:SF1">
    <property type="entry name" value="PPDK_N DOMAIN-CONTAINING PROTEIN"/>
    <property type="match status" value="1"/>
</dbReference>
<dbReference type="EMBL" id="FNBG01000038">
    <property type="protein sequence ID" value="SDG37231.1"/>
    <property type="molecule type" value="Genomic_DNA"/>
</dbReference>
<feature type="domain" description="Pyruvate phosphate dikinase AMP/ATP-binding" evidence="4">
    <location>
        <begin position="18"/>
        <end position="313"/>
    </location>
</feature>
<dbReference type="NCBIfam" id="NF004878">
    <property type="entry name" value="PRK06241.1-3"/>
    <property type="match status" value="1"/>
</dbReference>
<dbReference type="GO" id="GO:0005524">
    <property type="term" value="F:ATP binding"/>
    <property type="evidence" value="ECO:0007669"/>
    <property type="project" value="UniProtKB-KW"/>
</dbReference>
<dbReference type="Gene3D" id="3.50.30.10">
    <property type="entry name" value="Phosphohistidine domain"/>
    <property type="match status" value="1"/>
</dbReference>
<dbReference type="OrthoDB" id="9765468at2"/>
<keyword evidence="2" id="KW-0067">ATP-binding</keyword>
<proteinExistence type="predicted"/>
<gene>
    <name evidence="5" type="ORF">SAMN04488542_13846</name>
</gene>
<dbReference type="PANTHER" id="PTHR43615">
    <property type="entry name" value="PHOSPHOENOLPYRUVATE SYNTHASE-RELATED"/>
    <property type="match status" value="1"/>
</dbReference>
<protein>
    <submittedName>
        <fullName evidence="5">Phosphoenolpyruvate synthase</fullName>
    </submittedName>
</protein>
<evidence type="ECO:0000256" key="2">
    <source>
        <dbReference type="ARBA" id="ARBA00022840"/>
    </source>
</evidence>
<name>A0A1G7TPT7_9BACL</name>
<dbReference type="Pfam" id="PF01326">
    <property type="entry name" value="PPDK_N"/>
    <property type="match status" value="1"/>
</dbReference>
<sequence>MEKYVLSFIEIDKSHLSEVGGKGANLGEMTKAGMPVPQGFCVTTAAYRAFIHTSELMDQLFTQLDHIKHDDLEQIRVHGQQIRDHLISLTMPEDIQDAILEVWKVNGQNKAYAVRSSATAEDLPSASFAGQQDTYLNICGLESLFAAIQRCWASLFTDRAISYRTKNGFDHRDVFLSVVIQEMVFPEVAGIMFTADPITGHRNTVSIDASFGLGEALVSGLVTADLYQIRSGKITKKQVSKKEIAIYGVPEGGTITRQLPLEQQQQQALPDQRIIELAAIGQRIEAHYGLEQDIEWGYAEGKFYILQSRPITSLYPVPQVSDNDFHVFLNLGYIQVMTDPMKPLAISLLSNIPAFFKNDPESNGSKFLLEAGGRAFVDFTGPLSIKPVRKQLLKVFGGMDELLAAAVLEVTERDAFQQISIPNKTLMQVGRKMASIIIPTAVKVVNNLYFKNPSHAAKEANDLIEKIVAHTEKEIFDASGSDRIRLIRHGMRRMLPDILSKIAVNLIAGVLTSGRLKKELDKQLDEAGRSSLFNKLSKSMPGNVTTEMGLALGDLADVARLHPKVVEILQSASTSRFYDELVNIPGGMEFRRALDIFMQKYGMRAIGEIDITKPRWIEDPILIVPSILSNIRTAETGEHRRKFKQGELEAVKAGQEIIAQFPSSKTKKMSRLVQQYRSLMGMREHHKFVLIKVMYIYKQAILEEARTLVGKGALLREDDIFCFTLEEIIKLIENRFTGKVKDIVEAREKQYEQNLKLKSPRVMTSEGEIITGKLREGNAPVGAIVGTPVSAGIVEGIARVVLKPEDAKLQPGEILVAPYTDPGWTPLFISAVGLITEVGGMMTHGSVVAREYGIPAVVGIERATEIIKDGSYVRVNGTNGFVQVLDGSNR</sequence>
<dbReference type="InterPro" id="IPR036637">
    <property type="entry name" value="Phosphohistidine_dom_sf"/>
</dbReference>
<dbReference type="AlphaFoldDB" id="A0A1G7TPT7"/>
<feature type="domain" description="PEP-utilising enzyme mobile" evidence="3">
    <location>
        <begin position="810"/>
        <end position="880"/>
    </location>
</feature>
<dbReference type="InterPro" id="IPR051549">
    <property type="entry name" value="PEP_Utilizing_Enz"/>
</dbReference>